<dbReference type="InterPro" id="IPR051098">
    <property type="entry name" value="NeuroDiff_E-box_TFs"/>
</dbReference>
<name>A0A183UA52_TOXCA</name>
<dbReference type="GO" id="GO:0046983">
    <property type="term" value="F:protein dimerization activity"/>
    <property type="evidence" value="ECO:0007669"/>
    <property type="project" value="InterPro"/>
</dbReference>
<dbReference type="Pfam" id="PF00010">
    <property type="entry name" value="HLH"/>
    <property type="match status" value="1"/>
</dbReference>
<feature type="region of interest" description="Disordered" evidence="6">
    <location>
        <begin position="361"/>
        <end position="409"/>
    </location>
</feature>
<evidence type="ECO:0000256" key="2">
    <source>
        <dbReference type="ARBA" id="ARBA00023015"/>
    </source>
</evidence>
<dbReference type="InterPro" id="IPR036638">
    <property type="entry name" value="HLH_DNA-bd_sf"/>
</dbReference>
<dbReference type="PROSITE" id="PS50888">
    <property type="entry name" value="BHLH"/>
    <property type="match status" value="1"/>
</dbReference>
<dbReference type="PANTHER" id="PTHR11793:SF13">
    <property type="entry name" value="PROTEIN DAUGHTERLESS"/>
    <property type="match status" value="1"/>
</dbReference>
<dbReference type="InterPro" id="IPR011598">
    <property type="entry name" value="bHLH_dom"/>
</dbReference>
<dbReference type="AlphaFoldDB" id="A0A183UA52"/>
<evidence type="ECO:0000313" key="8">
    <source>
        <dbReference type="EMBL" id="VDM36480.1"/>
    </source>
</evidence>
<dbReference type="EMBL" id="UYWY01019351">
    <property type="protein sequence ID" value="VDM36480.1"/>
    <property type="molecule type" value="Genomic_DNA"/>
</dbReference>
<gene>
    <name evidence="8" type="ORF">TCNE_LOCUS5372</name>
</gene>
<keyword evidence="4" id="KW-0804">Transcription</keyword>
<evidence type="ECO:0000259" key="7">
    <source>
        <dbReference type="PROSITE" id="PS50888"/>
    </source>
</evidence>
<evidence type="ECO:0000256" key="6">
    <source>
        <dbReference type="SAM" id="MobiDB-lite"/>
    </source>
</evidence>
<evidence type="ECO:0000256" key="1">
    <source>
        <dbReference type="ARBA" id="ARBA00004123"/>
    </source>
</evidence>
<keyword evidence="3" id="KW-0238">DNA-binding</keyword>
<dbReference type="Gene3D" id="4.10.280.10">
    <property type="entry name" value="Helix-loop-helix DNA-binding domain"/>
    <property type="match status" value="1"/>
</dbReference>
<evidence type="ECO:0000256" key="5">
    <source>
        <dbReference type="ARBA" id="ARBA00023242"/>
    </source>
</evidence>
<reference evidence="10" key="1">
    <citation type="submission" date="2016-06" db="UniProtKB">
        <authorList>
            <consortium name="WormBaseParasite"/>
        </authorList>
    </citation>
    <scope>IDENTIFICATION</scope>
</reference>
<organism evidence="9 10">
    <name type="scientific">Toxocara canis</name>
    <name type="common">Canine roundworm</name>
    <dbReference type="NCBI Taxonomy" id="6265"/>
    <lineage>
        <taxon>Eukaryota</taxon>
        <taxon>Metazoa</taxon>
        <taxon>Ecdysozoa</taxon>
        <taxon>Nematoda</taxon>
        <taxon>Chromadorea</taxon>
        <taxon>Rhabditida</taxon>
        <taxon>Spirurina</taxon>
        <taxon>Ascaridomorpha</taxon>
        <taxon>Ascaridoidea</taxon>
        <taxon>Toxocaridae</taxon>
        <taxon>Toxocara</taxon>
    </lineage>
</organism>
<protein>
    <submittedName>
        <fullName evidence="10">BHLH domain-containing protein</fullName>
    </submittedName>
</protein>
<dbReference type="GO" id="GO:0005634">
    <property type="term" value="C:nucleus"/>
    <property type="evidence" value="ECO:0007669"/>
    <property type="project" value="UniProtKB-SubCell"/>
</dbReference>
<dbReference type="SMART" id="SM00353">
    <property type="entry name" value="HLH"/>
    <property type="match status" value="1"/>
</dbReference>
<keyword evidence="2" id="KW-0805">Transcription regulation</keyword>
<feature type="region of interest" description="Disordered" evidence="6">
    <location>
        <begin position="28"/>
        <end position="54"/>
    </location>
</feature>
<sequence length="481" mass="51921">MRAAAGHRSVSGVMMVSSSCAYPYPPSQAPPGSTMAHTSRPTAPQTPTYPSNTSFPVRAVKSETQMMYSDGSAYSGYPVEGSQMATNQTSANHEISPYWNTALPQHSPYAQLTLPTMSTNYNGGLLPMTSNTEEEYARSLSAVASPAYAVPVSAANAPTGGDVVEIGKVVSSLLNPKLTAPETSFLELLNAIRVFETSSVAVGGRPDLASVVERPNFMYDSDTNTLVAVPPTMYHPHAGPWNPHYLPTYMPNHDEKQLTDPTAAQYLPAEEVMRRDEQLSSIHPSLQFYSHPMQNTATAGVDEARSAPPPAAIPSADVYGLPMSQAARPDLAGAMQHVSSREQFTDYGIMGGINGMTSATSTSSLGSVGASRMTSKKRSKSVKLDSDDDSRSNDDREADRRSANNARERIRVKDINMAFKELGKMCAQHLQQGAEKTQTKLGVLHQAVAVITGLEEQVRQRNLNPKAACLKRREEEKIVPT</sequence>
<feature type="domain" description="BHLH" evidence="7">
    <location>
        <begin position="399"/>
        <end position="454"/>
    </location>
</feature>
<accession>A0A183UA52</accession>
<dbReference type="GO" id="GO:0000978">
    <property type="term" value="F:RNA polymerase II cis-regulatory region sequence-specific DNA binding"/>
    <property type="evidence" value="ECO:0007669"/>
    <property type="project" value="TreeGrafter"/>
</dbReference>
<comment type="subcellular location">
    <subcellularLocation>
        <location evidence="1">Nucleus</location>
    </subcellularLocation>
</comment>
<evidence type="ECO:0000313" key="10">
    <source>
        <dbReference type="WBParaSite" id="TCNE_0000537201-mRNA-1"/>
    </source>
</evidence>
<dbReference type="PROSITE" id="PS51257">
    <property type="entry name" value="PROKAR_LIPOPROTEIN"/>
    <property type="match status" value="1"/>
</dbReference>
<dbReference type="SUPFAM" id="SSF47459">
    <property type="entry name" value="HLH, helix-loop-helix DNA-binding domain"/>
    <property type="match status" value="1"/>
</dbReference>
<keyword evidence="9" id="KW-1185">Reference proteome</keyword>
<dbReference type="GO" id="GO:0000981">
    <property type="term" value="F:DNA-binding transcription factor activity, RNA polymerase II-specific"/>
    <property type="evidence" value="ECO:0007669"/>
    <property type="project" value="TreeGrafter"/>
</dbReference>
<reference evidence="8 9" key="2">
    <citation type="submission" date="2018-11" db="EMBL/GenBank/DDBJ databases">
        <authorList>
            <consortium name="Pathogen Informatics"/>
        </authorList>
    </citation>
    <scope>NUCLEOTIDE SEQUENCE [LARGE SCALE GENOMIC DNA]</scope>
</reference>
<feature type="compositionally biased region" description="Basic and acidic residues" evidence="6">
    <location>
        <begin position="382"/>
        <end position="409"/>
    </location>
</feature>
<evidence type="ECO:0000256" key="3">
    <source>
        <dbReference type="ARBA" id="ARBA00023125"/>
    </source>
</evidence>
<dbReference type="WBParaSite" id="TCNE_0000537201-mRNA-1">
    <property type="protein sequence ID" value="TCNE_0000537201-mRNA-1"/>
    <property type="gene ID" value="TCNE_0000537201"/>
</dbReference>
<dbReference type="PANTHER" id="PTHR11793">
    <property type="entry name" value="BASIC HELIX-LOOP-HELIX TRANSCRIPTION FACTOR"/>
    <property type="match status" value="1"/>
</dbReference>
<dbReference type="GO" id="GO:0005667">
    <property type="term" value="C:transcription regulator complex"/>
    <property type="evidence" value="ECO:0007669"/>
    <property type="project" value="TreeGrafter"/>
</dbReference>
<evidence type="ECO:0000256" key="4">
    <source>
        <dbReference type="ARBA" id="ARBA00023163"/>
    </source>
</evidence>
<dbReference type="GO" id="GO:0000785">
    <property type="term" value="C:chromatin"/>
    <property type="evidence" value="ECO:0007669"/>
    <property type="project" value="TreeGrafter"/>
</dbReference>
<keyword evidence="5" id="KW-0539">Nucleus</keyword>
<evidence type="ECO:0000313" key="9">
    <source>
        <dbReference type="Proteomes" id="UP000050794"/>
    </source>
</evidence>
<dbReference type="Proteomes" id="UP000050794">
    <property type="component" value="Unassembled WGS sequence"/>
</dbReference>
<proteinExistence type="predicted"/>
<feature type="compositionally biased region" description="Polar residues" evidence="6">
    <location>
        <begin position="35"/>
        <end position="54"/>
    </location>
</feature>